<evidence type="ECO:0000256" key="1">
    <source>
        <dbReference type="SAM" id="Phobius"/>
    </source>
</evidence>
<reference evidence="2" key="1">
    <citation type="submission" date="2023-08" db="EMBL/GenBank/DDBJ databases">
        <authorList>
            <person name="Alioto T."/>
            <person name="Alioto T."/>
            <person name="Gomez Garrido J."/>
        </authorList>
    </citation>
    <scope>NUCLEOTIDE SEQUENCE</scope>
</reference>
<dbReference type="EMBL" id="OX597823">
    <property type="protein sequence ID" value="CAI9729478.1"/>
    <property type="molecule type" value="Genomic_DNA"/>
</dbReference>
<feature type="transmembrane region" description="Helical" evidence="1">
    <location>
        <begin position="29"/>
        <end position="47"/>
    </location>
</feature>
<accession>A0AA36B8P4</accession>
<evidence type="ECO:0000313" key="3">
    <source>
        <dbReference type="Proteomes" id="UP001162480"/>
    </source>
</evidence>
<keyword evidence="1" id="KW-0812">Transmembrane</keyword>
<dbReference type="AlphaFoldDB" id="A0AA36B8P4"/>
<keyword evidence="1" id="KW-0472">Membrane</keyword>
<evidence type="ECO:0000313" key="2">
    <source>
        <dbReference type="EMBL" id="CAI9729478.1"/>
    </source>
</evidence>
<name>A0AA36B8P4_OCTVU</name>
<proteinExistence type="predicted"/>
<sequence>MYYINLLVKHKSDKHMNSSLYWRKRNQRYLTLITILSFNSVLFYSLTERCLTQLETMQSSTWPSMEYPSSLNACSVACC</sequence>
<gene>
    <name evidence="2" type="ORF">OCTVUL_1B024863</name>
</gene>
<organism evidence="2 3">
    <name type="scientific">Octopus vulgaris</name>
    <name type="common">Common octopus</name>
    <dbReference type="NCBI Taxonomy" id="6645"/>
    <lineage>
        <taxon>Eukaryota</taxon>
        <taxon>Metazoa</taxon>
        <taxon>Spiralia</taxon>
        <taxon>Lophotrochozoa</taxon>
        <taxon>Mollusca</taxon>
        <taxon>Cephalopoda</taxon>
        <taxon>Coleoidea</taxon>
        <taxon>Octopodiformes</taxon>
        <taxon>Octopoda</taxon>
        <taxon>Incirrata</taxon>
        <taxon>Octopodidae</taxon>
        <taxon>Octopus</taxon>
    </lineage>
</organism>
<dbReference type="Proteomes" id="UP001162480">
    <property type="component" value="Chromosome 10"/>
</dbReference>
<keyword evidence="3" id="KW-1185">Reference proteome</keyword>
<keyword evidence="1" id="KW-1133">Transmembrane helix</keyword>
<protein>
    <submittedName>
        <fullName evidence="2">Uncharacterized protein</fullName>
    </submittedName>
</protein>